<evidence type="ECO:0000313" key="1">
    <source>
        <dbReference type="EMBL" id="KJY50659.1"/>
    </source>
</evidence>
<dbReference type="NCBIfam" id="TIGR01907">
    <property type="entry name" value="casE_Cse3"/>
    <property type="match status" value="1"/>
</dbReference>
<dbReference type="RefSeq" id="WP_045935762.1">
    <property type="nucleotide sequence ID" value="NZ_KQ033885.1"/>
</dbReference>
<dbReference type="InterPro" id="IPR010179">
    <property type="entry name" value="CRISPR-assoc_prot_Cse3"/>
</dbReference>
<name>A0A0F4KXD2_9BIFI</name>
<evidence type="ECO:0000313" key="2">
    <source>
        <dbReference type="Proteomes" id="UP000033567"/>
    </source>
</evidence>
<dbReference type="Gene3D" id="3.30.70.1210">
    <property type="entry name" value="Crispr-associated protein, domain 2"/>
    <property type="match status" value="1"/>
</dbReference>
<proteinExistence type="predicted"/>
<protein>
    <submittedName>
        <fullName evidence="1">CRISPR-associated protein cas6e</fullName>
    </submittedName>
</protein>
<dbReference type="Proteomes" id="UP000033567">
    <property type="component" value="Unassembled WGS sequence"/>
</dbReference>
<dbReference type="Pfam" id="PF08798">
    <property type="entry name" value="CRISPR_assoc"/>
    <property type="match status" value="1"/>
</dbReference>
<dbReference type="Gene3D" id="3.30.70.1200">
    <property type="entry name" value="Crispr-associated protein, domain 1"/>
    <property type="match status" value="1"/>
</dbReference>
<gene>
    <name evidence="1" type="primary">cas6e</name>
    <name evidence="1" type="ORF">JF70_13630</name>
</gene>
<keyword evidence="2" id="KW-1185">Reference proteome</keyword>
<comment type="caution">
    <text evidence="1">The sequence shown here is derived from an EMBL/GenBank/DDBJ whole genome shotgun (WGS) entry which is preliminary data.</text>
</comment>
<dbReference type="EMBL" id="JWMF01000007">
    <property type="protein sequence ID" value="KJY50659.1"/>
    <property type="molecule type" value="Genomic_DNA"/>
</dbReference>
<dbReference type="SUPFAM" id="SSF117987">
    <property type="entry name" value="CRISPR-associated protein"/>
    <property type="match status" value="2"/>
</dbReference>
<accession>A0A0F4KXD2</accession>
<dbReference type="AlphaFoldDB" id="A0A0F4KXD2"/>
<dbReference type="SMART" id="SM01101">
    <property type="entry name" value="CRISPR_assoc"/>
    <property type="match status" value="1"/>
</dbReference>
<dbReference type="CDD" id="cd09727">
    <property type="entry name" value="Cas6_I-E"/>
    <property type="match status" value="1"/>
</dbReference>
<reference evidence="1 2" key="1">
    <citation type="submission" date="2014-12" db="EMBL/GenBank/DDBJ databases">
        <title>Comparative genomics of the lactic acid bacteria isolated from the honey bee gut.</title>
        <authorList>
            <person name="Ellegaard K.M."/>
            <person name="Tamarit D."/>
            <person name="Javelind E."/>
            <person name="Olofsson T."/>
            <person name="Andersson S.G."/>
            <person name="Vasquez A."/>
        </authorList>
    </citation>
    <scope>NUCLEOTIDE SEQUENCE [LARGE SCALE GENOMIC DNA]</scope>
    <source>
        <strain evidence="1 2">Bin7</strain>
    </source>
</reference>
<dbReference type="PATRIC" id="fig|1684.5.peg.1427"/>
<sequence>MYISRMPLNTARYAAKQLIASPYRLHAAVEKSFPPGAVRSGDGGRILWRLDFSREGDSTWLYVVSPERPDFTHIVEQAGWPTHAEWEVKDYEPLITHIAKGQEWAFRLRANPARQVHMDKGRRSNHAVVGKVMGHVTADYQLSWLEKHSERNGFALLGSSDEGYGPSCLVSQRRKEQFDHGGGKVTLVTAQFDGQLRVTDAQAFQRCLRQGIGRAKSFGCGLLTVAPIR</sequence>
<organism evidence="1 2">
    <name type="scientific">Bifidobacterium mellis</name>
    <dbReference type="NCBI Taxonomy" id="1293823"/>
    <lineage>
        <taxon>Bacteria</taxon>
        <taxon>Bacillati</taxon>
        <taxon>Actinomycetota</taxon>
        <taxon>Actinomycetes</taxon>
        <taxon>Bifidobacteriales</taxon>
        <taxon>Bifidobacteriaceae</taxon>
        <taxon>Bifidobacterium</taxon>
    </lineage>
</organism>